<feature type="region of interest" description="Disordered" evidence="1">
    <location>
        <begin position="44"/>
        <end position="65"/>
    </location>
</feature>
<organism evidence="2 3">
    <name type="scientific">Amycolatopsis rhabdoformis</name>
    <dbReference type="NCBI Taxonomy" id="1448059"/>
    <lineage>
        <taxon>Bacteria</taxon>
        <taxon>Bacillati</taxon>
        <taxon>Actinomycetota</taxon>
        <taxon>Actinomycetes</taxon>
        <taxon>Pseudonocardiales</taxon>
        <taxon>Pseudonocardiaceae</taxon>
        <taxon>Amycolatopsis</taxon>
    </lineage>
</organism>
<evidence type="ECO:0000313" key="2">
    <source>
        <dbReference type="EMBL" id="WSE33583.1"/>
    </source>
</evidence>
<dbReference type="RefSeq" id="WP_326836382.1">
    <property type="nucleotide sequence ID" value="NZ_CP142149.1"/>
</dbReference>
<evidence type="ECO:0008006" key="4">
    <source>
        <dbReference type="Google" id="ProtNLM"/>
    </source>
</evidence>
<proteinExistence type="predicted"/>
<sequence>MSNPISDKAETTEARVDQLVARAKQKAARCRAMQQAVEQVSVSAAPKEAEYRHSRGTGIRGQGRAVRAERRVRGLPRVTWVDLQ</sequence>
<name>A0ABZ1IHF1_9PSEU</name>
<evidence type="ECO:0000256" key="1">
    <source>
        <dbReference type="SAM" id="MobiDB-lite"/>
    </source>
</evidence>
<keyword evidence="3" id="KW-1185">Reference proteome</keyword>
<evidence type="ECO:0000313" key="3">
    <source>
        <dbReference type="Proteomes" id="UP001330812"/>
    </source>
</evidence>
<dbReference type="Proteomes" id="UP001330812">
    <property type="component" value="Chromosome"/>
</dbReference>
<gene>
    <name evidence="2" type="ORF">VSH64_15960</name>
</gene>
<accession>A0ABZ1IHF1</accession>
<reference evidence="2 3" key="1">
    <citation type="journal article" date="2015" name="Int. J. Syst. Evol. Microbiol.">
        <title>Amycolatopsis rhabdoformis sp. nov., an actinomycete isolated from a tropical forest soil.</title>
        <authorList>
            <person name="Souza W.R."/>
            <person name="Silva R.E."/>
            <person name="Goodfellow M."/>
            <person name="Busarakam K."/>
            <person name="Figueiro F.S."/>
            <person name="Ferreira D."/>
            <person name="Rodrigues-Filho E."/>
            <person name="Moraes L.A.B."/>
            <person name="Zucchi T.D."/>
        </authorList>
    </citation>
    <scope>NUCLEOTIDE SEQUENCE [LARGE SCALE GENOMIC DNA]</scope>
    <source>
        <strain evidence="2 3">NCIMB 14900</strain>
    </source>
</reference>
<protein>
    <recommendedName>
        <fullName evidence="4">DUF3618 domain-containing protein</fullName>
    </recommendedName>
</protein>
<dbReference type="EMBL" id="CP142149">
    <property type="protein sequence ID" value="WSE33583.1"/>
    <property type="molecule type" value="Genomic_DNA"/>
</dbReference>